<organism evidence="5 6">
    <name type="scientific">Methanocella paludicola (strain DSM 17711 / JCM 13418 / NBRC 101707 / SANAE)</name>
    <dbReference type="NCBI Taxonomy" id="304371"/>
    <lineage>
        <taxon>Archaea</taxon>
        <taxon>Methanobacteriati</taxon>
        <taxon>Methanobacteriota</taxon>
        <taxon>Stenosarchaea group</taxon>
        <taxon>Methanomicrobia</taxon>
        <taxon>Methanocellales</taxon>
        <taxon>Methanocellaceae</taxon>
        <taxon>Methanocella</taxon>
    </lineage>
</organism>
<dbReference type="InParanoid" id="D1YZ02"/>
<dbReference type="PROSITE" id="PS51192">
    <property type="entry name" value="HELICASE_ATP_BIND_1"/>
    <property type="match status" value="1"/>
</dbReference>
<evidence type="ECO:0000313" key="6">
    <source>
        <dbReference type="Proteomes" id="UP000001882"/>
    </source>
</evidence>
<dbReference type="InterPro" id="IPR014001">
    <property type="entry name" value="Helicase_ATP-bd"/>
</dbReference>
<evidence type="ECO:0008006" key="7">
    <source>
        <dbReference type="Google" id="ProtNLM"/>
    </source>
</evidence>
<protein>
    <recommendedName>
        <fullName evidence="7">ATP-dependent helicase</fullName>
    </recommendedName>
</protein>
<evidence type="ECO:0000259" key="4">
    <source>
        <dbReference type="PROSITE" id="PS51194"/>
    </source>
</evidence>
<gene>
    <name evidence="5" type="ordered locus">MCP_1602</name>
</gene>
<name>D1YZ02_METPS</name>
<evidence type="ECO:0000256" key="2">
    <source>
        <dbReference type="ARBA" id="ARBA00022840"/>
    </source>
</evidence>
<keyword evidence="6" id="KW-1185">Reference proteome</keyword>
<dbReference type="eggNOG" id="arCOG01917">
    <property type="taxonomic scope" value="Archaea"/>
</dbReference>
<dbReference type="Gene3D" id="3.40.50.300">
    <property type="entry name" value="P-loop containing nucleotide triphosphate hydrolases"/>
    <property type="match status" value="2"/>
</dbReference>
<dbReference type="PANTHER" id="PTHR47957:SF3">
    <property type="entry name" value="ATP-DEPENDENT HELICASE HRQ1"/>
    <property type="match status" value="1"/>
</dbReference>
<accession>D1YZ02</accession>
<dbReference type="SUPFAM" id="SSF52540">
    <property type="entry name" value="P-loop containing nucleoside triphosphate hydrolases"/>
    <property type="match status" value="1"/>
</dbReference>
<dbReference type="PANTHER" id="PTHR47957">
    <property type="entry name" value="ATP-DEPENDENT HELICASE HRQ1"/>
    <property type="match status" value="1"/>
</dbReference>
<dbReference type="SMART" id="SM00490">
    <property type="entry name" value="HELICc"/>
    <property type="match status" value="1"/>
</dbReference>
<dbReference type="PATRIC" id="fig|304371.9.peg.1640"/>
<dbReference type="InterPro" id="IPR027417">
    <property type="entry name" value="P-loop_NTPase"/>
</dbReference>
<evidence type="ECO:0000313" key="5">
    <source>
        <dbReference type="EMBL" id="BAI61674.1"/>
    </source>
</evidence>
<dbReference type="GeneID" id="8681523"/>
<evidence type="ECO:0000256" key="1">
    <source>
        <dbReference type="ARBA" id="ARBA00022741"/>
    </source>
</evidence>
<reference evidence="6" key="3">
    <citation type="journal article" date="2011" name="PLoS ONE">
        <title>Genome sequence of a mesophilic hydrogenotrophic methanogen Methanocella paludicola, the first cultivated representative of the order Methanocellales.</title>
        <authorList>
            <person name="Sakai S."/>
            <person name="Takaki Y."/>
            <person name="Shimamura S."/>
            <person name="Sekine M."/>
            <person name="Tajima T."/>
            <person name="Kosugi H."/>
            <person name="Ichikawa N."/>
            <person name="Tasumi E."/>
            <person name="Hiraki A.T."/>
            <person name="Shimizu A."/>
            <person name="Kato Y."/>
            <person name="Nishiko R."/>
            <person name="Mori K."/>
            <person name="Fujita N."/>
            <person name="Imachi H."/>
            <person name="Takai K."/>
        </authorList>
    </citation>
    <scope>NUCLEOTIDE SEQUENCE [LARGE SCALE GENOMIC DNA]</scope>
    <source>
        <strain evidence="6">DSM 17711 / JCM 13418 / NBRC 101707 / SANAE</strain>
    </source>
</reference>
<dbReference type="Proteomes" id="UP000001882">
    <property type="component" value="Chromosome"/>
</dbReference>
<proteinExistence type="predicted"/>
<dbReference type="InterPro" id="IPR011545">
    <property type="entry name" value="DEAD/DEAH_box_helicase_dom"/>
</dbReference>
<dbReference type="RefSeq" id="WP_012900353.1">
    <property type="nucleotide sequence ID" value="NC_013665.1"/>
</dbReference>
<feature type="domain" description="Helicase ATP-binding" evidence="3">
    <location>
        <begin position="229"/>
        <end position="474"/>
    </location>
</feature>
<dbReference type="Pfam" id="PF00271">
    <property type="entry name" value="Helicase_C"/>
    <property type="match status" value="1"/>
</dbReference>
<keyword evidence="1" id="KW-0547">Nucleotide-binding</keyword>
<sequence length="1430" mass="164832">MVDVYYSHIMDDSLKSIKNPEIYNVDGKIIDLLKMINSKHPGFSNSIIDTNNKIHSRVRVYKNIIFEDGRIADSDKTVYVNDINDNISNTDNILFSIFDAEKFKELINQTLLKSDQKFTYRSVKSQGISKKDYNIFIDDVKGPIKESIKKFKNGDCTLKDLKVSDGQHINIRLKESEDPFDRFDRKGSKLLPSPIISAISKIWGFNEEDSRLYLHQEDSLFFILSKLEKPQDINKSCLLLSIPTGGGKTEAFLIPIIAHIYDDKLKDITSGYEPLSKVRAIITYPTKALANDQANRIVEILNEINRQAIPHQQITLGILTGDTPNPQKLYKDNPIQLCPECKESNFEYIISDSENGKKLYTMKCSHCGLEIRFVRLTREDIITSPPDILISNLDMINVCLQSPKYRNIFEQKIDLMVFDEFHLCESIYGCHAGHLLRRLEEASGNKPLYIGVSATIKNAEEIASLVFNVDKKDILFLSDKNRSYLINDENNRYRYHYAIVPYNYKENRFMQVVTTTLNTVEVLGHSINDPHFRKTIVFTNYRHDTDSLVRNLKGNETKYFRTYKEDVFPKIESDVPLDKSDERVGRYVGKWYDYLKQNGMLNDAILEIGWHRGGLEPEERIKSITKFTTSKTTNWRGREQLSPIDIMMATKTLELGIDIGDVSNVFNSSAPFTVNEYVQRIGRGGRKKDSIAVTVIDPTNAMDYYFLNEFENFAKPEKRVYEDAPILISNQSIVDIHLTARILDFIASELRSRSISDRPIITIENIKKIKISYKGEQIDLVNNPKIFAEVILDSTINKIISISDETKTKSITSYMEWFDREQKILNTNKYNASVEQIKKVIIDKCVEIADKINRGIVKDQDIISGPGSKISDLVPNMRGAGYTCHMMLITGKEDAIKDAIGRIQVLSHHPLGGFATQGANSYKIDSLERDPIIELKIKRLLNINAKAFDFYKKQFGESFPEDAIALDVQTPLNIKVRYYPYRFYCPKCGRTYLKPTDEGNRCINCHTELAQISEVYRCRNCGEIYEPPVPRVCMNPAHIRRETEFMQSMKSEAKYDKFAFRSLPGLYWQCKECKKVFNYHDKNGIDLPKEFMRKKFDKNLDFDIPEDVAKLYQYRPEAKLINRTEYLSNGYNLPRYTCGKCENKRFDSVTAVDLPNTRTVLLEYLIYKDELMSPETAKFGSVDFKSVDVISLGREYVTRFISSNGYELKIYDIFPKDIGQYSYMGNVFSTHSIGIKFLPGLLDEFISTQHFCINGSCSNCENIVKLDSAEMTRPTLDLKDWERQKKPDIRRKWCETIKGIVCDNADCTSCAKFDREAYLRYLLLHTIKHGIILSMPKYTGINKNEVRGIIYPNDESSPELAFLDSHESGSGSIYLAKRNWEQIWELSKELIQNARDNEGTLLLPNFCSRYNADLCPFLAAEFYKFLDKRR</sequence>
<dbReference type="InterPro" id="IPR001650">
    <property type="entry name" value="Helicase_C-like"/>
</dbReference>
<dbReference type="GO" id="GO:0005524">
    <property type="term" value="F:ATP binding"/>
    <property type="evidence" value="ECO:0007669"/>
    <property type="project" value="UniProtKB-KW"/>
</dbReference>
<dbReference type="EMBL" id="AP011532">
    <property type="protein sequence ID" value="BAI61674.1"/>
    <property type="molecule type" value="Genomic_DNA"/>
</dbReference>
<dbReference type="STRING" id="304371.MCP_1602"/>
<dbReference type="OrthoDB" id="111030at2157"/>
<reference evidence="5 6" key="1">
    <citation type="journal article" date="2007" name="Appl. Environ. Microbiol.">
        <title>Isolation of key methanogens for global methane emission from rice paddy fields: a novel isolate affiliated with the clone cluster rice cluster I.</title>
        <authorList>
            <person name="Sakai S."/>
            <person name="Imachi H."/>
            <person name="Sekiguchi Y."/>
            <person name="Ohashi A."/>
            <person name="Harada H."/>
            <person name="Kamagata Y."/>
        </authorList>
    </citation>
    <scope>NUCLEOTIDE SEQUENCE [LARGE SCALE GENOMIC DNA]</scope>
    <source>
        <strain evidence="6">DSM 17711 / JCM 13418 / NBRC 101707 / SANAE</strain>
    </source>
</reference>
<dbReference type="KEGG" id="mpd:MCP_1602"/>
<keyword evidence="2" id="KW-0067">ATP-binding</keyword>
<evidence type="ECO:0000259" key="3">
    <source>
        <dbReference type="PROSITE" id="PS51192"/>
    </source>
</evidence>
<dbReference type="GO" id="GO:0043138">
    <property type="term" value="F:3'-5' DNA helicase activity"/>
    <property type="evidence" value="ECO:0007669"/>
    <property type="project" value="TreeGrafter"/>
</dbReference>
<dbReference type="Pfam" id="PF00270">
    <property type="entry name" value="DEAD"/>
    <property type="match status" value="1"/>
</dbReference>
<dbReference type="GO" id="GO:0003676">
    <property type="term" value="F:nucleic acid binding"/>
    <property type="evidence" value="ECO:0007669"/>
    <property type="project" value="InterPro"/>
</dbReference>
<reference evidence="5 6" key="2">
    <citation type="journal article" date="2008" name="Int. J. Syst. Evol. Microbiol.">
        <title>Methanocella paludicola gen. nov., sp. nov., a methane-producing archaeon, the first isolate of the lineage 'Rice Cluster I', and proposal of the new archaeal order Methanocellales ord. nov.</title>
        <authorList>
            <person name="Sakai S."/>
            <person name="Imachi H."/>
            <person name="Hanada S."/>
            <person name="Ohashi A."/>
            <person name="Harada H."/>
            <person name="Kamagata Y."/>
        </authorList>
    </citation>
    <scope>NUCLEOTIDE SEQUENCE [LARGE SCALE GENOMIC DNA]</scope>
    <source>
        <strain evidence="6">DSM 17711 / JCM 13418 / NBRC 101707 / SANAE</strain>
    </source>
</reference>
<dbReference type="GO" id="GO:0036297">
    <property type="term" value="P:interstrand cross-link repair"/>
    <property type="evidence" value="ECO:0007669"/>
    <property type="project" value="TreeGrafter"/>
</dbReference>
<dbReference type="PROSITE" id="PS51194">
    <property type="entry name" value="HELICASE_CTER"/>
    <property type="match status" value="1"/>
</dbReference>
<dbReference type="GO" id="GO:0006289">
    <property type="term" value="P:nucleotide-excision repair"/>
    <property type="evidence" value="ECO:0007669"/>
    <property type="project" value="TreeGrafter"/>
</dbReference>
<dbReference type="eggNOG" id="arCOG00555">
    <property type="taxonomic scope" value="Archaea"/>
</dbReference>
<dbReference type="SMART" id="SM00487">
    <property type="entry name" value="DEXDc"/>
    <property type="match status" value="1"/>
</dbReference>
<feature type="domain" description="Helicase C-terminal" evidence="4">
    <location>
        <begin position="519"/>
        <end position="732"/>
    </location>
</feature>